<accession>A0A1M5FHC1</accession>
<dbReference type="InterPro" id="IPR013132">
    <property type="entry name" value="PseI/NeuA/B-like_N"/>
</dbReference>
<dbReference type="Pfam" id="PF03102">
    <property type="entry name" value="NeuB"/>
    <property type="match status" value="1"/>
</dbReference>
<dbReference type="STRING" id="1073325.SAMN05444483_103196"/>
<name>A0A1M5FHC1_SALEC</name>
<gene>
    <name evidence="2" type="ORF">SAMN05444483_103196</name>
</gene>
<protein>
    <submittedName>
        <fullName evidence="2">N-acetylneuraminate synthase</fullName>
    </submittedName>
</protein>
<dbReference type="OrthoDB" id="9814210at2"/>
<sequence>MKNKVIIIAEAGVNHNGEVQQAKKLIAAAANAGVDYVKFQTFKASKLVTKSAERANYQNDNTGDGDSQYEMLKKLELSEDVHKELMEYCAARGVKFLSTGFDLDSLEFLNNIGINLFKIPSGEITNLPYLRKIAGFGKQVVMSTGMANMQEVKDAFNVLITEGLSRQDISIVHCNTEYPTPMKDVNLKAMLHIGDELNTKIGYSDHTLGIEVPIAAVALGAKVIEKHFTLDRDLPGPDHRASLVPEELKAMVTSIRNIEMAISGSGVKEPSPSELKNKPIARKSIIASQNIKKGDVFSEINLTIKRPGTGINPMRWNDILGQRAIKDFKEDDLIELI</sequence>
<feature type="domain" description="AFP-like" evidence="1">
    <location>
        <begin position="284"/>
        <end position="337"/>
    </location>
</feature>
<dbReference type="InterPro" id="IPR013785">
    <property type="entry name" value="Aldolase_TIM"/>
</dbReference>
<dbReference type="InterPro" id="IPR006190">
    <property type="entry name" value="SAF_AFP_Neu5Ac"/>
</dbReference>
<dbReference type="NCBIfam" id="TIGR03569">
    <property type="entry name" value="NeuB_NnaB"/>
    <property type="match status" value="1"/>
</dbReference>
<evidence type="ECO:0000313" key="2">
    <source>
        <dbReference type="EMBL" id="SHF90967.1"/>
    </source>
</evidence>
<keyword evidence="3" id="KW-1185">Reference proteome</keyword>
<dbReference type="InterPro" id="IPR057736">
    <property type="entry name" value="SAF_PseI/NeuA/NeuB"/>
</dbReference>
<dbReference type="Gene3D" id="3.90.1210.10">
    <property type="entry name" value="Antifreeze-like/N-acetylneuraminic acid synthase C-terminal domain"/>
    <property type="match status" value="1"/>
</dbReference>
<dbReference type="PANTHER" id="PTHR42966:SF1">
    <property type="entry name" value="SIALIC ACID SYNTHASE"/>
    <property type="match status" value="1"/>
</dbReference>
<dbReference type="PANTHER" id="PTHR42966">
    <property type="entry name" value="N-ACETYLNEURAMINATE SYNTHASE"/>
    <property type="match status" value="1"/>
</dbReference>
<dbReference type="CDD" id="cd11615">
    <property type="entry name" value="SAF_NeuB_like"/>
    <property type="match status" value="1"/>
</dbReference>
<organism evidence="2 3">
    <name type="scientific">Salegentibacter echinorum</name>
    <dbReference type="NCBI Taxonomy" id="1073325"/>
    <lineage>
        <taxon>Bacteria</taxon>
        <taxon>Pseudomonadati</taxon>
        <taxon>Bacteroidota</taxon>
        <taxon>Flavobacteriia</taxon>
        <taxon>Flavobacteriales</taxon>
        <taxon>Flavobacteriaceae</taxon>
        <taxon>Salegentibacter</taxon>
    </lineage>
</organism>
<dbReference type="InterPro" id="IPR013974">
    <property type="entry name" value="SAF"/>
</dbReference>
<evidence type="ECO:0000313" key="3">
    <source>
        <dbReference type="Proteomes" id="UP000183945"/>
    </source>
</evidence>
<dbReference type="EMBL" id="FQVT01000003">
    <property type="protein sequence ID" value="SHF90967.1"/>
    <property type="molecule type" value="Genomic_DNA"/>
</dbReference>
<dbReference type="GO" id="GO:0016051">
    <property type="term" value="P:carbohydrate biosynthetic process"/>
    <property type="evidence" value="ECO:0007669"/>
    <property type="project" value="InterPro"/>
</dbReference>
<dbReference type="Gene3D" id="3.20.20.70">
    <property type="entry name" value="Aldolase class I"/>
    <property type="match status" value="1"/>
</dbReference>
<reference evidence="3" key="1">
    <citation type="submission" date="2016-11" db="EMBL/GenBank/DDBJ databases">
        <authorList>
            <person name="Varghese N."/>
            <person name="Submissions S."/>
        </authorList>
    </citation>
    <scope>NUCLEOTIDE SEQUENCE [LARGE SCALE GENOMIC DNA]</scope>
    <source>
        <strain evidence="3">DSM 24579</strain>
    </source>
</reference>
<dbReference type="InterPro" id="IPR051690">
    <property type="entry name" value="PseI-like"/>
</dbReference>
<dbReference type="RefSeq" id="WP_072878120.1">
    <property type="nucleotide sequence ID" value="NZ_FQVT01000003.1"/>
</dbReference>
<proteinExistence type="predicted"/>
<dbReference type="Pfam" id="PF08666">
    <property type="entry name" value="SAF"/>
    <property type="match status" value="1"/>
</dbReference>
<dbReference type="SUPFAM" id="SSF51569">
    <property type="entry name" value="Aldolase"/>
    <property type="match status" value="1"/>
</dbReference>
<dbReference type="InterPro" id="IPR020007">
    <property type="entry name" value="NeuB/NeuA"/>
</dbReference>
<dbReference type="SUPFAM" id="SSF51269">
    <property type="entry name" value="AFP III-like domain"/>
    <property type="match status" value="1"/>
</dbReference>
<evidence type="ECO:0000259" key="1">
    <source>
        <dbReference type="PROSITE" id="PS50844"/>
    </source>
</evidence>
<dbReference type="PROSITE" id="PS50844">
    <property type="entry name" value="AFP_LIKE"/>
    <property type="match status" value="1"/>
</dbReference>
<dbReference type="GO" id="GO:0047444">
    <property type="term" value="F:N-acylneuraminate-9-phosphate synthase activity"/>
    <property type="evidence" value="ECO:0007669"/>
    <property type="project" value="TreeGrafter"/>
</dbReference>
<dbReference type="AlphaFoldDB" id="A0A1M5FHC1"/>
<dbReference type="Proteomes" id="UP000183945">
    <property type="component" value="Unassembled WGS sequence"/>
</dbReference>
<dbReference type="InterPro" id="IPR036732">
    <property type="entry name" value="AFP_Neu5c_C_sf"/>
</dbReference>